<keyword evidence="2" id="KW-1133">Transmembrane helix</keyword>
<evidence type="ECO:0000313" key="3">
    <source>
        <dbReference type="Proteomes" id="UP000189703"/>
    </source>
</evidence>
<sequence>MPMATPTLSFIFFSSSSPVVHQQQLQLPMFYILFFLFSFLSLCVIFIAARRRLKRAREEIEKSSPTTMLSVYGFPLPDGTNKPRQQGETQQNHQLFVEVLGSCPPKWASFIPSIPSHLPVNDDGKGRENLLSDGSELDKDGGDSVGEDCGKSGDQRGKKKKKKRTKKKKQNSLADDGGEEECLENQVPLTKGKHCLDSLYPFTSSSSVTQRKIKRQYDQLVKSHDSKTLTLTQVCQFVNCLIEVRNELKHKSEIIQRKFTIAKALLFKADRSSFDRLCQQLHKLEAEQKRLEEDAVVYNWLQQQIKLSPAYKKMLEIGAHMELKAASDQLVESTDAEFAYISFEELLAQEKKDSFWQRNGKLRSCTS</sequence>
<feature type="compositionally biased region" description="Basic and acidic residues" evidence="1">
    <location>
        <begin position="120"/>
        <end position="156"/>
    </location>
</feature>
<dbReference type="eggNOG" id="KOG0409">
    <property type="taxonomic scope" value="Eukaryota"/>
</dbReference>
<dbReference type="OrthoDB" id="1925033at2759"/>
<dbReference type="KEGG" id="nnu:104600723"/>
<evidence type="ECO:0000313" key="4">
    <source>
        <dbReference type="RefSeq" id="XP_010262128.1"/>
    </source>
</evidence>
<evidence type="ECO:0000256" key="2">
    <source>
        <dbReference type="SAM" id="Phobius"/>
    </source>
</evidence>
<feature type="region of interest" description="Disordered" evidence="1">
    <location>
        <begin position="118"/>
        <end position="180"/>
    </location>
</feature>
<reference evidence="4" key="1">
    <citation type="submission" date="2025-08" db="UniProtKB">
        <authorList>
            <consortium name="RefSeq"/>
        </authorList>
    </citation>
    <scope>IDENTIFICATION</scope>
</reference>
<dbReference type="AlphaFoldDB" id="A0A1U8AIY4"/>
<dbReference type="PANTHER" id="PTHR35991">
    <property type="entry name" value="CA-RESPONSIVE PROTEIN"/>
    <property type="match status" value="1"/>
</dbReference>
<keyword evidence="3" id="KW-1185">Reference proteome</keyword>
<organism evidence="3 4">
    <name type="scientific">Nelumbo nucifera</name>
    <name type="common">Sacred lotus</name>
    <dbReference type="NCBI Taxonomy" id="4432"/>
    <lineage>
        <taxon>Eukaryota</taxon>
        <taxon>Viridiplantae</taxon>
        <taxon>Streptophyta</taxon>
        <taxon>Embryophyta</taxon>
        <taxon>Tracheophyta</taxon>
        <taxon>Spermatophyta</taxon>
        <taxon>Magnoliopsida</taxon>
        <taxon>Proteales</taxon>
        <taxon>Nelumbonaceae</taxon>
        <taxon>Nelumbo</taxon>
    </lineage>
</organism>
<protein>
    <submittedName>
        <fullName evidence="4">Uncharacterized protein LOC104600723</fullName>
    </submittedName>
</protein>
<name>A0A1U8AIY4_NELNU</name>
<dbReference type="Proteomes" id="UP000189703">
    <property type="component" value="Unplaced"/>
</dbReference>
<keyword evidence="2" id="KW-0472">Membrane</keyword>
<evidence type="ECO:0000256" key="1">
    <source>
        <dbReference type="SAM" id="MobiDB-lite"/>
    </source>
</evidence>
<feature type="compositionally biased region" description="Basic residues" evidence="1">
    <location>
        <begin position="157"/>
        <end position="170"/>
    </location>
</feature>
<dbReference type="OMA" id="LEIGAHM"/>
<feature type="transmembrane region" description="Helical" evidence="2">
    <location>
        <begin position="32"/>
        <end position="49"/>
    </location>
</feature>
<dbReference type="STRING" id="4432.A0A1U8AIY4"/>
<dbReference type="GeneID" id="104600723"/>
<dbReference type="RefSeq" id="XP_010262128.1">
    <property type="nucleotide sequence ID" value="XM_010263826.2"/>
</dbReference>
<accession>A0A1U8AIY4</accession>
<keyword evidence="2" id="KW-0812">Transmembrane</keyword>
<dbReference type="PANTHER" id="PTHR35991:SF1">
    <property type="entry name" value="CA-RESPONSIVE PROTEIN"/>
    <property type="match status" value="1"/>
</dbReference>
<feature type="region of interest" description="Disordered" evidence="1">
    <location>
        <begin position="71"/>
        <end position="90"/>
    </location>
</feature>
<dbReference type="InParanoid" id="A0A1U8AIY4"/>
<proteinExistence type="predicted"/>
<gene>
    <name evidence="4" type="primary">LOC104600723</name>
</gene>